<reference evidence="13" key="1">
    <citation type="journal article" date="2020" name="PLoS Negl. Trop. Dis.">
        <title>High-quality nuclear genome for Sarcoptes scabiei-A critical resource for a neglected parasite.</title>
        <authorList>
            <person name="Korhonen P.K."/>
            <person name="Gasser R.B."/>
            <person name="Ma G."/>
            <person name="Wang T."/>
            <person name="Stroehlein A.J."/>
            <person name="Young N.D."/>
            <person name="Ang C.S."/>
            <person name="Fernando D.D."/>
            <person name="Lu H.C."/>
            <person name="Taylor S."/>
            <person name="Reynolds S.L."/>
            <person name="Mofiz E."/>
            <person name="Najaraj S.H."/>
            <person name="Gowda H."/>
            <person name="Madugundu A."/>
            <person name="Renuse S."/>
            <person name="Holt D."/>
            <person name="Pandey A."/>
            <person name="Papenfuss A.T."/>
            <person name="Fischer K."/>
        </authorList>
    </citation>
    <scope>NUCLEOTIDE SEQUENCE [LARGE SCALE GENOMIC DNA]</scope>
</reference>
<dbReference type="EMBL" id="WVUK01000056">
    <property type="protein sequence ID" value="KAF7493052.1"/>
    <property type="molecule type" value="Genomic_DNA"/>
</dbReference>
<feature type="domain" description="Peptidase S26" evidence="10">
    <location>
        <begin position="50"/>
        <end position="132"/>
    </location>
</feature>
<dbReference type="InterPro" id="IPR000223">
    <property type="entry name" value="Pept_S26A_signal_pept_1"/>
</dbReference>
<accession>A0A834RAB1</accession>
<dbReference type="SUPFAM" id="SSF51306">
    <property type="entry name" value="LexA/Signal peptidase"/>
    <property type="match status" value="1"/>
</dbReference>
<dbReference type="Gene3D" id="2.10.109.10">
    <property type="entry name" value="Umud Fragment, subunit A"/>
    <property type="match status" value="1"/>
</dbReference>
<evidence type="ECO:0000256" key="5">
    <source>
        <dbReference type="ARBA" id="ARBA00023128"/>
    </source>
</evidence>
<evidence type="ECO:0000256" key="9">
    <source>
        <dbReference type="RuleBase" id="RU362041"/>
    </source>
</evidence>
<dbReference type="Proteomes" id="UP000070412">
    <property type="component" value="Unassembled WGS sequence"/>
</dbReference>
<dbReference type="GO" id="GO:0042720">
    <property type="term" value="C:mitochondrial inner membrane peptidase complex"/>
    <property type="evidence" value="ECO:0007669"/>
    <property type="project" value="TreeGrafter"/>
</dbReference>
<comment type="subcellular location">
    <subcellularLocation>
        <location evidence="1 9">Mitochondrion inner membrane</location>
    </subcellularLocation>
</comment>
<dbReference type="EC" id="3.4.21.-" evidence="9"/>
<dbReference type="CDD" id="cd06530">
    <property type="entry name" value="S26_SPase_I"/>
    <property type="match status" value="1"/>
</dbReference>
<evidence type="ECO:0000313" key="12">
    <source>
        <dbReference type="EnsemblMetazoa" id="KAF7493052.1"/>
    </source>
</evidence>
<protein>
    <recommendedName>
        <fullName evidence="9">Mitochondrial inner membrane protease subunit</fullName>
        <ecNumber evidence="9">3.4.21.-</ecNumber>
    </recommendedName>
</protein>
<dbReference type="AlphaFoldDB" id="A0A834RAB1"/>
<keyword evidence="3 9" id="KW-0999">Mitochondrion inner membrane</keyword>
<evidence type="ECO:0000256" key="3">
    <source>
        <dbReference type="ARBA" id="ARBA00022792"/>
    </source>
</evidence>
<feature type="active site" evidence="8">
    <location>
        <position position="75"/>
    </location>
</feature>
<keyword evidence="9 11" id="KW-0645">Protease</keyword>
<evidence type="ECO:0000256" key="1">
    <source>
        <dbReference type="ARBA" id="ARBA00004273"/>
    </source>
</evidence>
<reference evidence="11" key="2">
    <citation type="submission" date="2020-01" db="EMBL/GenBank/DDBJ databases">
        <authorList>
            <person name="Korhonen P.K.K."/>
            <person name="Guangxu M.G."/>
            <person name="Wang T.W."/>
            <person name="Stroehlein A.J.S."/>
            <person name="Young N.D."/>
            <person name="Ang C.-S.A."/>
            <person name="Fernando D.W.F."/>
            <person name="Lu H.L."/>
            <person name="Taylor S.T."/>
            <person name="Ehtesham M.E.M."/>
            <person name="Najaraj S.H.N."/>
            <person name="Harsha G.H.G."/>
            <person name="Madugundu A.M."/>
            <person name="Renuse S.R."/>
            <person name="Holt D.H."/>
            <person name="Pandey A.P."/>
            <person name="Papenfuss A.P."/>
            <person name="Gasser R.B.G."/>
            <person name="Fischer K.F."/>
        </authorList>
    </citation>
    <scope>NUCLEOTIDE SEQUENCE</scope>
    <source>
        <strain evidence="11">SSS_KF_BRIS2020</strain>
    </source>
</reference>
<comment type="subunit">
    <text evidence="2">Heterodimer of 2 subunits, IMMPL1 and IMMPL2.</text>
</comment>
<evidence type="ECO:0000256" key="6">
    <source>
        <dbReference type="ARBA" id="ARBA00023136"/>
    </source>
</evidence>
<dbReference type="GO" id="GO:0004252">
    <property type="term" value="F:serine-type endopeptidase activity"/>
    <property type="evidence" value="ECO:0007669"/>
    <property type="project" value="InterPro"/>
</dbReference>
<evidence type="ECO:0000313" key="11">
    <source>
        <dbReference type="EMBL" id="KAF7493052.1"/>
    </source>
</evidence>
<evidence type="ECO:0000313" key="13">
    <source>
        <dbReference type="Proteomes" id="UP000070412"/>
    </source>
</evidence>
<dbReference type="InterPro" id="IPR036286">
    <property type="entry name" value="LexA/Signal_pep-like_sf"/>
</dbReference>
<dbReference type="GO" id="GO:0006465">
    <property type="term" value="P:signal peptide processing"/>
    <property type="evidence" value="ECO:0007669"/>
    <property type="project" value="InterPro"/>
</dbReference>
<dbReference type="EnsemblMetazoa" id="SSS_8192s_mrna">
    <property type="protein sequence ID" value="KAF7493052.1"/>
    <property type="gene ID" value="SSS_8192"/>
</dbReference>
<dbReference type="PRINTS" id="PR00727">
    <property type="entry name" value="LEADERPTASE"/>
</dbReference>
<feature type="domain" description="Peptidase S26" evidence="10">
    <location>
        <begin position="143"/>
        <end position="182"/>
    </location>
</feature>
<sequence>MKLFRCGRSFSLKRFRIIARNLGRKSNVRELDNQNIWNCKNSKLLNGLRVFATVLTSSWCFTRYIAEPILLQGPSMEPTIQNNDVIIADKYSVNFGQSQALHKGDIIVARSPLNPHQFICKRIVALPGDEVQNARGFGYGYNVQIPKGHVWLLGDNRLNSTDSREFGAVPIGLIIGRVVLRIFPFNRITNFKNEKET</sequence>
<dbReference type="InterPro" id="IPR019533">
    <property type="entry name" value="Peptidase_S26"/>
</dbReference>
<dbReference type="OrthoDB" id="308440at2759"/>
<keyword evidence="13" id="KW-1185">Reference proteome</keyword>
<dbReference type="GO" id="GO:0006627">
    <property type="term" value="P:protein processing involved in protein targeting to mitochondrion"/>
    <property type="evidence" value="ECO:0007669"/>
    <property type="project" value="TreeGrafter"/>
</dbReference>
<evidence type="ECO:0000256" key="7">
    <source>
        <dbReference type="ARBA" id="ARBA00038445"/>
    </source>
</evidence>
<comment type="similarity">
    <text evidence="7">Belongs to the peptidase S26 family. IMP1 subfamily.</text>
</comment>
<dbReference type="PANTHER" id="PTHR12383">
    <property type="entry name" value="PROTEASE FAMILY S26 MITOCHONDRIAL INNER MEMBRANE PROTEASE-RELATED"/>
    <property type="match status" value="1"/>
</dbReference>
<proteinExistence type="inferred from homology"/>
<evidence type="ECO:0000256" key="8">
    <source>
        <dbReference type="PIRSR" id="PIRSR600223-1"/>
    </source>
</evidence>
<dbReference type="PANTHER" id="PTHR12383:SF16">
    <property type="entry name" value="MITOCHONDRIAL INNER MEMBRANE PROTEASE SUBUNIT 1"/>
    <property type="match status" value="1"/>
</dbReference>
<keyword evidence="4 9" id="KW-0378">Hydrolase</keyword>
<evidence type="ECO:0000259" key="10">
    <source>
        <dbReference type="Pfam" id="PF10502"/>
    </source>
</evidence>
<keyword evidence="6" id="KW-0472">Membrane</keyword>
<evidence type="ECO:0000256" key="4">
    <source>
        <dbReference type="ARBA" id="ARBA00022801"/>
    </source>
</evidence>
<keyword evidence="5 9" id="KW-0496">Mitochondrion</keyword>
<gene>
    <name evidence="11" type="ORF">SSS_8192</name>
</gene>
<organism evidence="11">
    <name type="scientific">Sarcoptes scabiei</name>
    <name type="common">Itch mite</name>
    <name type="synonym">Acarus scabiei</name>
    <dbReference type="NCBI Taxonomy" id="52283"/>
    <lineage>
        <taxon>Eukaryota</taxon>
        <taxon>Metazoa</taxon>
        <taxon>Ecdysozoa</taxon>
        <taxon>Arthropoda</taxon>
        <taxon>Chelicerata</taxon>
        <taxon>Arachnida</taxon>
        <taxon>Acari</taxon>
        <taxon>Acariformes</taxon>
        <taxon>Sarcoptiformes</taxon>
        <taxon>Astigmata</taxon>
        <taxon>Psoroptidia</taxon>
        <taxon>Sarcoptoidea</taxon>
        <taxon>Sarcoptidae</taxon>
        <taxon>Sarcoptinae</taxon>
        <taxon>Sarcoptes</taxon>
    </lineage>
</organism>
<dbReference type="Pfam" id="PF10502">
    <property type="entry name" value="Peptidase_S26"/>
    <property type="match status" value="2"/>
</dbReference>
<name>A0A834RAB1_SARSC</name>
<evidence type="ECO:0000256" key="2">
    <source>
        <dbReference type="ARBA" id="ARBA00011805"/>
    </source>
</evidence>
<reference evidence="12" key="3">
    <citation type="submission" date="2022-06" db="UniProtKB">
        <authorList>
            <consortium name="EnsemblMetazoa"/>
        </authorList>
    </citation>
    <scope>IDENTIFICATION</scope>
</reference>
<dbReference type="InterPro" id="IPR052064">
    <property type="entry name" value="Mito_IMP1_subunit"/>
</dbReference>
<dbReference type="NCBIfam" id="TIGR02227">
    <property type="entry name" value="sigpep_I_bact"/>
    <property type="match status" value="2"/>
</dbReference>
<feature type="active site" evidence="8">
    <location>
        <position position="121"/>
    </location>
</feature>